<proteinExistence type="predicted"/>
<accession>V4RGN0</accession>
<evidence type="ECO:0000313" key="6">
    <source>
        <dbReference type="Proteomes" id="UP000017819"/>
    </source>
</evidence>
<dbReference type="InterPro" id="IPR036388">
    <property type="entry name" value="WH-like_DNA-bd_sf"/>
</dbReference>
<keyword evidence="2" id="KW-0238">DNA-binding</keyword>
<dbReference type="PROSITE" id="PS50987">
    <property type="entry name" value="HTH_ARSR_2"/>
    <property type="match status" value="1"/>
</dbReference>
<dbReference type="PANTHER" id="PTHR33154">
    <property type="entry name" value="TRANSCRIPTIONAL REGULATOR, ARSR FAMILY"/>
    <property type="match status" value="1"/>
</dbReference>
<dbReference type="InterPro" id="IPR001845">
    <property type="entry name" value="HTH_ArsR_DNA-bd_dom"/>
</dbReference>
<evidence type="ECO:0000256" key="2">
    <source>
        <dbReference type="ARBA" id="ARBA00023125"/>
    </source>
</evidence>
<dbReference type="GO" id="GO:0003677">
    <property type="term" value="F:DNA binding"/>
    <property type="evidence" value="ECO:0007669"/>
    <property type="project" value="UniProtKB-KW"/>
</dbReference>
<dbReference type="SMART" id="SM00418">
    <property type="entry name" value="HTH_ARSR"/>
    <property type="match status" value="1"/>
</dbReference>
<dbReference type="CDD" id="cd00090">
    <property type="entry name" value="HTH_ARSR"/>
    <property type="match status" value="1"/>
</dbReference>
<dbReference type="eggNOG" id="COG0640">
    <property type="taxonomic scope" value="Bacteria"/>
</dbReference>
<evidence type="ECO:0000313" key="5">
    <source>
        <dbReference type="EMBL" id="ESR25311.1"/>
    </source>
</evidence>
<dbReference type="Pfam" id="PF01022">
    <property type="entry name" value="HTH_5"/>
    <property type="match status" value="1"/>
</dbReference>
<dbReference type="InterPro" id="IPR051081">
    <property type="entry name" value="HTH_MetalResp_TranReg"/>
</dbReference>
<dbReference type="EMBL" id="AWXZ01000023">
    <property type="protein sequence ID" value="ESR25311.1"/>
    <property type="molecule type" value="Genomic_DNA"/>
</dbReference>
<keyword evidence="1" id="KW-0805">Transcription regulation</keyword>
<dbReference type="InterPro" id="IPR011991">
    <property type="entry name" value="ArsR-like_HTH"/>
</dbReference>
<name>V4RGN0_9HYPH</name>
<dbReference type="PANTHER" id="PTHR33154:SF28">
    <property type="entry name" value="HTH-TYPE TRANSCRIPTIONAL REGULATOR YGAV-RELATED"/>
    <property type="match status" value="1"/>
</dbReference>
<protein>
    <submittedName>
        <fullName evidence="5">Transcriptional regulator, ArsR family</fullName>
    </submittedName>
</protein>
<dbReference type="SUPFAM" id="SSF46785">
    <property type="entry name" value="Winged helix' DNA-binding domain"/>
    <property type="match status" value="1"/>
</dbReference>
<sequence>MASIAELAGLETKAAEVANLLRLIANEKRLLILCLLGTEKEMTVTQLAAAVNLSQSALSQHLAKLRADDLVATRREAQMLHYRIADPRVEALLGAMAEIFCPEIVRGAGRTAD</sequence>
<dbReference type="PRINTS" id="PR00778">
    <property type="entry name" value="HTHARSR"/>
</dbReference>
<evidence type="ECO:0000256" key="1">
    <source>
        <dbReference type="ARBA" id="ARBA00023015"/>
    </source>
</evidence>
<gene>
    <name evidence="5" type="ORF">N177_1828</name>
</gene>
<dbReference type="STRING" id="631454.N177_1828"/>
<dbReference type="Gene3D" id="1.10.10.10">
    <property type="entry name" value="Winged helix-like DNA-binding domain superfamily/Winged helix DNA-binding domain"/>
    <property type="match status" value="1"/>
</dbReference>
<dbReference type="NCBIfam" id="NF033788">
    <property type="entry name" value="HTH_metalloreg"/>
    <property type="match status" value="1"/>
</dbReference>
<evidence type="ECO:0000259" key="4">
    <source>
        <dbReference type="PROSITE" id="PS50987"/>
    </source>
</evidence>
<dbReference type="AlphaFoldDB" id="V4RGN0"/>
<reference evidence="5 6" key="1">
    <citation type="journal article" date="2014" name="Genome Announc.">
        <title>Draft Genome Sequence of Lutibaculum baratangense Strain AMV1T, Isolated from a Mud Volcano in Andamans, India.</title>
        <authorList>
            <person name="Singh A."/>
            <person name="Sreenivas A."/>
            <person name="Sathyanarayana Reddy G."/>
            <person name="Pinnaka A.K."/>
            <person name="Shivaji S."/>
        </authorList>
    </citation>
    <scope>NUCLEOTIDE SEQUENCE [LARGE SCALE GENOMIC DNA]</scope>
    <source>
        <strain evidence="5 6">AMV1</strain>
    </source>
</reference>
<keyword evidence="6" id="KW-1185">Reference proteome</keyword>
<organism evidence="5 6">
    <name type="scientific">Lutibaculum baratangense AMV1</name>
    <dbReference type="NCBI Taxonomy" id="631454"/>
    <lineage>
        <taxon>Bacteria</taxon>
        <taxon>Pseudomonadati</taxon>
        <taxon>Pseudomonadota</taxon>
        <taxon>Alphaproteobacteria</taxon>
        <taxon>Hyphomicrobiales</taxon>
        <taxon>Tepidamorphaceae</taxon>
        <taxon>Lutibaculum</taxon>
    </lineage>
</organism>
<dbReference type="RefSeq" id="WP_023431969.1">
    <property type="nucleotide sequence ID" value="NZ_AWXZ01000023.1"/>
</dbReference>
<evidence type="ECO:0000256" key="3">
    <source>
        <dbReference type="ARBA" id="ARBA00023163"/>
    </source>
</evidence>
<dbReference type="Proteomes" id="UP000017819">
    <property type="component" value="Unassembled WGS sequence"/>
</dbReference>
<dbReference type="InterPro" id="IPR036390">
    <property type="entry name" value="WH_DNA-bd_sf"/>
</dbReference>
<keyword evidence="3" id="KW-0804">Transcription</keyword>
<dbReference type="PATRIC" id="fig|631454.5.peg.1807"/>
<feature type="domain" description="HTH arsR-type" evidence="4">
    <location>
        <begin position="10"/>
        <end position="104"/>
    </location>
</feature>
<comment type="caution">
    <text evidence="5">The sequence shown here is derived from an EMBL/GenBank/DDBJ whole genome shotgun (WGS) entry which is preliminary data.</text>
</comment>
<dbReference type="GO" id="GO:0003700">
    <property type="term" value="F:DNA-binding transcription factor activity"/>
    <property type="evidence" value="ECO:0007669"/>
    <property type="project" value="InterPro"/>
</dbReference>